<organism evidence="2 3">
    <name type="scientific">Stachybotrys chlorohalonatus (strain IBT 40285)</name>
    <dbReference type="NCBI Taxonomy" id="1283841"/>
    <lineage>
        <taxon>Eukaryota</taxon>
        <taxon>Fungi</taxon>
        <taxon>Dikarya</taxon>
        <taxon>Ascomycota</taxon>
        <taxon>Pezizomycotina</taxon>
        <taxon>Sordariomycetes</taxon>
        <taxon>Hypocreomycetidae</taxon>
        <taxon>Hypocreales</taxon>
        <taxon>Stachybotryaceae</taxon>
        <taxon>Stachybotrys</taxon>
    </lineage>
</organism>
<dbReference type="STRING" id="1283841.A0A084Q8A2"/>
<gene>
    <name evidence="2" type="ORF">S40285_09803</name>
</gene>
<sequence length="296" mass="34633">MAARKLIFCAVSTILSLALHEKAFDAPSLTSASAIFRKKSRPAQQSIQLRWKESMLKTPIFRRYRGGSLSEAEAMLYSKLRDDIGHERKWTPRFARRGAANAANGDAPDSVRDQMMRHDPQFTTFHHAYLNEIVNFDLQNAFLEEEKESQLFRLFAHVSLTRDPRATADMVPKEVWANLPSDPDIVKLEEERTRLKQGRYRIEGHEDEDRIRKLTNEIRNKRAQRDRQVVKEYREHYFYHRPTRDIERQAQGEEEEEYVEPGISVTIPERARLAEIYCHQPNNLTEDAILHLYAAI</sequence>
<evidence type="ECO:0000313" key="2">
    <source>
        <dbReference type="EMBL" id="KFA60187.1"/>
    </source>
</evidence>
<dbReference type="OrthoDB" id="4485682at2759"/>
<keyword evidence="1" id="KW-0732">Signal</keyword>
<evidence type="ECO:0000256" key="1">
    <source>
        <dbReference type="SAM" id="SignalP"/>
    </source>
</evidence>
<evidence type="ECO:0000313" key="3">
    <source>
        <dbReference type="Proteomes" id="UP000028524"/>
    </source>
</evidence>
<keyword evidence="3" id="KW-1185">Reference proteome</keyword>
<proteinExistence type="predicted"/>
<reference evidence="2 3" key="1">
    <citation type="journal article" date="2014" name="BMC Genomics">
        <title>Comparative genome sequencing reveals chemotype-specific gene clusters in the toxigenic black mold Stachybotrys.</title>
        <authorList>
            <person name="Semeiks J."/>
            <person name="Borek D."/>
            <person name="Otwinowski Z."/>
            <person name="Grishin N.V."/>
        </authorList>
    </citation>
    <scope>NUCLEOTIDE SEQUENCE [LARGE SCALE GENOMIC DNA]</scope>
    <source>
        <strain evidence="2 3">IBT 40285</strain>
    </source>
</reference>
<dbReference type="InterPro" id="IPR021842">
    <property type="entry name" value="DUF3435"/>
</dbReference>
<feature type="chain" id="PRO_5001779087" evidence="1">
    <location>
        <begin position="19"/>
        <end position="296"/>
    </location>
</feature>
<name>A0A084Q8A2_STAC4</name>
<dbReference type="OMA" id="FFATRIN"/>
<dbReference type="Pfam" id="PF11917">
    <property type="entry name" value="DUF3435"/>
    <property type="match status" value="1"/>
</dbReference>
<protein>
    <submittedName>
        <fullName evidence="2">Uncharacterized protein</fullName>
    </submittedName>
</protein>
<dbReference type="AlphaFoldDB" id="A0A084Q8A2"/>
<feature type="non-terminal residue" evidence="2">
    <location>
        <position position="296"/>
    </location>
</feature>
<dbReference type="HOGENOM" id="CLU_011937_1_1_1"/>
<dbReference type="Proteomes" id="UP000028524">
    <property type="component" value="Unassembled WGS sequence"/>
</dbReference>
<accession>A0A084Q8A2</accession>
<dbReference type="PANTHER" id="PTHR37535">
    <property type="entry name" value="FLUG DOMAIN PROTEIN"/>
    <property type="match status" value="1"/>
</dbReference>
<dbReference type="InParanoid" id="A0A084Q8A2"/>
<dbReference type="EMBL" id="KL661820">
    <property type="protein sequence ID" value="KFA60187.1"/>
    <property type="molecule type" value="Genomic_DNA"/>
</dbReference>
<feature type="signal peptide" evidence="1">
    <location>
        <begin position="1"/>
        <end position="18"/>
    </location>
</feature>
<dbReference type="PANTHER" id="PTHR37535:SF4">
    <property type="entry name" value="FLUG DOMAIN-CONTAINING PROTEIN"/>
    <property type="match status" value="1"/>
</dbReference>